<dbReference type="InterPro" id="IPR012902">
    <property type="entry name" value="N_methyl_site"/>
</dbReference>
<dbReference type="AlphaFoldDB" id="A0A5C5YDW8"/>
<dbReference type="NCBIfam" id="TIGR02532">
    <property type="entry name" value="IV_pilin_GFxxxE"/>
    <property type="match status" value="1"/>
</dbReference>
<dbReference type="NCBIfam" id="TIGR04294">
    <property type="entry name" value="pre_pil_HX9DG"/>
    <property type="match status" value="1"/>
</dbReference>
<organism evidence="3 4">
    <name type="scientific">Allorhodopirellula solitaria</name>
    <dbReference type="NCBI Taxonomy" id="2527987"/>
    <lineage>
        <taxon>Bacteria</taxon>
        <taxon>Pseudomonadati</taxon>
        <taxon>Planctomycetota</taxon>
        <taxon>Planctomycetia</taxon>
        <taxon>Pirellulales</taxon>
        <taxon>Pirellulaceae</taxon>
        <taxon>Allorhodopirellula</taxon>
    </lineage>
</organism>
<evidence type="ECO:0000313" key="3">
    <source>
        <dbReference type="EMBL" id="TWT73003.1"/>
    </source>
</evidence>
<keyword evidence="1" id="KW-0812">Transmembrane</keyword>
<dbReference type="RefSeq" id="WP_146390595.1">
    <property type="nucleotide sequence ID" value="NZ_SJPK01000003.1"/>
</dbReference>
<feature type="domain" description="DUF1559" evidence="2">
    <location>
        <begin position="43"/>
        <end position="356"/>
    </location>
</feature>
<dbReference type="OrthoDB" id="251754at2"/>
<reference evidence="3 4" key="1">
    <citation type="submission" date="2019-02" db="EMBL/GenBank/DDBJ databases">
        <title>Deep-cultivation of Planctomycetes and their phenomic and genomic characterization uncovers novel biology.</title>
        <authorList>
            <person name="Wiegand S."/>
            <person name="Jogler M."/>
            <person name="Boedeker C."/>
            <person name="Pinto D."/>
            <person name="Vollmers J."/>
            <person name="Rivas-Marin E."/>
            <person name="Kohn T."/>
            <person name="Peeters S.H."/>
            <person name="Heuer A."/>
            <person name="Rast P."/>
            <person name="Oberbeckmann S."/>
            <person name="Bunk B."/>
            <person name="Jeske O."/>
            <person name="Meyerdierks A."/>
            <person name="Storesund J.E."/>
            <person name="Kallscheuer N."/>
            <person name="Luecker S."/>
            <person name="Lage O.M."/>
            <person name="Pohl T."/>
            <person name="Merkel B.J."/>
            <person name="Hornburger P."/>
            <person name="Mueller R.-W."/>
            <person name="Bruemmer F."/>
            <person name="Labrenz M."/>
            <person name="Spormann A.M."/>
            <person name="Op Den Camp H."/>
            <person name="Overmann J."/>
            <person name="Amann R."/>
            <person name="Jetten M.S.M."/>
            <person name="Mascher T."/>
            <person name="Medema M.H."/>
            <person name="Devos D.P."/>
            <person name="Kaster A.-K."/>
            <person name="Ovreas L."/>
            <person name="Rohde M."/>
            <person name="Galperin M.Y."/>
            <person name="Jogler C."/>
        </authorList>
    </citation>
    <scope>NUCLEOTIDE SEQUENCE [LARGE SCALE GENOMIC DNA]</scope>
    <source>
        <strain evidence="3 4">CA85</strain>
    </source>
</reference>
<dbReference type="Gene3D" id="3.30.700.10">
    <property type="entry name" value="Glycoprotein, Type 4 Pilin"/>
    <property type="match status" value="1"/>
</dbReference>
<dbReference type="InterPro" id="IPR011453">
    <property type="entry name" value="DUF1559"/>
</dbReference>
<dbReference type="Pfam" id="PF07596">
    <property type="entry name" value="SBP_bac_10"/>
    <property type="match status" value="1"/>
</dbReference>
<keyword evidence="4" id="KW-1185">Reference proteome</keyword>
<evidence type="ECO:0000259" key="2">
    <source>
        <dbReference type="Pfam" id="PF07596"/>
    </source>
</evidence>
<dbReference type="PANTHER" id="PTHR30093">
    <property type="entry name" value="GENERAL SECRETION PATHWAY PROTEIN G"/>
    <property type="match status" value="1"/>
</dbReference>
<evidence type="ECO:0000256" key="1">
    <source>
        <dbReference type="SAM" id="Phobius"/>
    </source>
</evidence>
<evidence type="ECO:0000313" key="4">
    <source>
        <dbReference type="Proteomes" id="UP000318053"/>
    </source>
</evidence>
<feature type="transmembrane region" description="Helical" evidence="1">
    <location>
        <begin position="21"/>
        <end position="42"/>
    </location>
</feature>
<dbReference type="PANTHER" id="PTHR30093:SF2">
    <property type="entry name" value="TYPE II SECRETION SYSTEM PROTEIN H"/>
    <property type="match status" value="1"/>
</dbReference>
<name>A0A5C5YDW8_9BACT</name>
<dbReference type="SUPFAM" id="SSF54523">
    <property type="entry name" value="Pili subunits"/>
    <property type="match status" value="1"/>
</dbReference>
<keyword evidence="1" id="KW-0472">Membrane</keyword>
<gene>
    <name evidence="3" type="ORF">CA85_14640</name>
</gene>
<dbReference type="InterPro" id="IPR027558">
    <property type="entry name" value="Pre_pil_HX9DG_C"/>
</dbReference>
<keyword evidence="1" id="KW-1133">Transmembrane helix</keyword>
<protein>
    <recommendedName>
        <fullName evidence="2">DUF1559 domain-containing protein</fullName>
    </recommendedName>
</protein>
<dbReference type="InterPro" id="IPR045584">
    <property type="entry name" value="Pilin-like"/>
</dbReference>
<accession>A0A5C5YDW8</accession>
<dbReference type="EMBL" id="SJPK01000003">
    <property type="protein sequence ID" value="TWT73003.1"/>
    <property type="molecule type" value="Genomic_DNA"/>
</dbReference>
<sequence length="375" mass="41556">MRCQQIETMEKQARRRPGFTLVELLVVIAIIGVLVGLLLPAVQAAREAARRMQCQNNMKQFGLAMHNHMSTFNAFPPGSVNYDESGNRYKTGGWQHGQNEQGWHWLVMLFPYMEQPAMWERVQVCEDDRADDHTSNPCDHCEAIEVTDHLGREQLASFDQCPTAPAVRSQFSDGSYGLEALAKGNNYAACWGSGDMLSWENPETRGAFGTHYAHQDEIINNVNGVVSAGDRFQNRKGMQSRDFLDGLSNTMAMSEILAVDSKTDIRGTWMSPAMGATIFSAFRNPNSNEKDVLAACGDEITDPSTTVTIDSNDRLDCLEERDTAAIYAAARSYHTGGVNVLMADGSVRFVTDSVDNLKIWQPLSTAANNEVLEEL</sequence>
<comment type="caution">
    <text evidence="3">The sequence shown here is derived from an EMBL/GenBank/DDBJ whole genome shotgun (WGS) entry which is preliminary data.</text>
</comment>
<dbReference type="Proteomes" id="UP000318053">
    <property type="component" value="Unassembled WGS sequence"/>
</dbReference>
<dbReference type="Pfam" id="PF07963">
    <property type="entry name" value="N_methyl"/>
    <property type="match status" value="1"/>
</dbReference>
<proteinExistence type="predicted"/>